<evidence type="ECO:0000313" key="3">
    <source>
        <dbReference type="Proteomes" id="UP001066276"/>
    </source>
</evidence>
<dbReference type="EMBL" id="JANPWB010000010">
    <property type="protein sequence ID" value="KAJ1139178.1"/>
    <property type="molecule type" value="Genomic_DNA"/>
</dbReference>
<organism evidence="2 3">
    <name type="scientific">Pleurodeles waltl</name>
    <name type="common">Iberian ribbed newt</name>
    <dbReference type="NCBI Taxonomy" id="8319"/>
    <lineage>
        <taxon>Eukaryota</taxon>
        <taxon>Metazoa</taxon>
        <taxon>Chordata</taxon>
        <taxon>Craniata</taxon>
        <taxon>Vertebrata</taxon>
        <taxon>Euteleostomi</taxon>
        <taxon>Amphibia</taxon>
        <taxon>Batrachia</taxon>
        <taxon>Caudata</taxon>
        <taxon>Salamandroidea</taxon>
        <taxon>Salamandridae</taxon>
        <taxon>Pleurodelinae</taxon>
        <taxon>Pleurodeles</taxon>
    </lineage>
</organism>
<comment type="caution">
    <text evidence="2">The sequence shown here is derived from an EMBL/GenBank/DDBJ whole genome shotgun (WGS) entry which is preliminary data.</text>
</comment>
<feature type="region of interest" description="Disordered" evidence="1">
    <location>
        <begin position="1"/>
        <end position="134"/>
    </location>
</feature>
<evidence type="ECO:0000256" key="1">
    <source>
        <dbReference type="SAM" id="MobiDB-lite"/>
    </source>
</evidence>
<proteinExistence type="predicted"/>
<feature type="compositionally biased region" description="Acidic residues" evidence="1">
    <location>
        <begin position="56"/>
        <end position="67"/>
    </location>
</feature>
<reference evidence="2" key="1">
    <citation type="journal article" date="2022" name="bioRxiv">
        <title>Sequencing and chromosome-scale assembly of the giantPleurodeles waltlgenome.</title>
        <authorList>
            <person name="Brown T."/>
            <person name="Elewa A."/>
            <person name="Iarovenko S."/>
            <person name="Subramanian E."/>
            <person name="Araus A.J."/>
            <person name="Petzold A."/>
            <person name="Susuki M."/>
            <person name="Suzuki K.-i.T."/>
            <person name="Hayashi T."/>
            <person name="Toyoda A."/>
            <person name="Oliveira C."/>
            <person name="Osipova E."/>
            <person name="Leigh N.D."/>
            <person name="Simon A."/>
            <person name="Yun M.H."/>
        </authorList>
    </citation>
    <scope>NUCLEOTIDE SEQUENCE</scope>
    <source>
        <strain evidence="2">20211129_DDA</strain>
        <tissue evidence="2">Liver</tissue>
    </source>
</reference>
<name>A0AAV7QG00_PLEWA</name>
<dbReference type="AlphaFoldDB" id="A0AAV7QG00"/>
<feature type="compositionally biased region" description="Polar residues" evidence="1">
    <location>
        <begin position="12"/>
        <end position="28"/>
    </location>
</feature>
<feature type="compositionally biased region" description="Basic and acidic residues" evidence="1">
    <location>
        <begin position="118"/>
        <end position="134"/>
    </location>
</feature>
<accession>A0AAV7QG00</accession>
<gene>
    <name evidence="2" type="ORF">NDU88_005555</name>
</gene>
<sequence>MGILDPDVLRVGTNQQMLPGNDRQQQQLRAFPSIKKDGDGDDGATEAEGESGKEEQDGEEQLKEEDECRGGDGGNQIGGSSPVEVLSSGMPGISKDRQNRERGESVAFAVKEKKKKFEKGQEKRNTVNETKEVE</sequence>
<dbReference type="Proteomes" id="UP001066276">
    <property type="component" value="Chromosome 6"/>
</dbReference>
<keyword evidence="3" id="KW-1185">Reference proteome</keyword>
<evidence type="ECO:0000313" key="2">
    <source>
        <dbReference type="EMBL" id="KAJ1139178.1"/>
    </source>
</evidence>
<protein>
    <submittedName>
        <fullName evidence="2">Uncharacterized protein</fullName>
    </submittedName>
</protein>
<feature type="compositionally biased region" description="Acidic residues" evidence="1">
    <location>
        <begin position="39"/>
        <end position="49"/>
    </location>
</feature>
<feature type="compositionally biased region" description="Basic and acidic residues" evidence="1">
    <location>
        <begin position="94"/>
        <end position="104"/>
    </location>
</feature>